<dbReference type="InterPro" id="IPR050121">
    <property type="entry name" value="Cytochrome_P450_monoxygenase"/>
</dbReference>
<keyword evidence="5" id="KW-0560">Oxidoreductase</keyword>
<sequence>MSQVQLLIAGATCALLYFLTKFYAARAAVWKLQRANLPMPEFTLLGGHFGTLKEIIKTMPPKATIHTVMKQLSTQFPTGIFYVNMWPFFGTWLVVTTPSGAAQCQALNLRKPDILTAPLEVVAGGPTLVAMQGETWKWWRSLLNPGFNPTYMLGLAPIVAEEVAVFCKLLRERAREGKVFQLEDMTLRLTVDTIAAVALDTRLHHQTRDNPLAKALQRQIEWTSFGTTLNPIKRFLTIRPLILWYNNRLMDRLISAEVDKRYAEHLAELQSGTPPKRSKSVMSLALAKFLEDAPALSKPTSTPTQRPDLPTFKRLLAPQLRGFLFGGRDTTSSTLLYCYHLLSTHPASLARVRAEHDAVFGPDPSQAHALIAADPQRLNQLAYTTAAIKEVLRLFPPAASMREGKAGVELVDDEGRKYPTEGCNVWMLTVALHNNGRYWKDVGEFVPERWLIGPEDEMYPVKGAWRAFEFGPRGCIGQTLAMIELKVALVMTVREFEIRPAYEEWDEMFPKEGVKTVGGNRAFQAEKGAGGAHPADGFPCRVVPRE</sequence>
<keyword evidence="7" id="KW-0503">Monooxygenase</keyword>
<dbReference type="Proteomes" id="UP001303889">
    <property type="component" value="Unassembled WGS sequence"/>
</dbReference>
<dbReference type="PANTHER" id="PTHR24305">
    <property type="entry name" value="CYTOCHROME P450"/>
    <property type="match status" value="1"/>
</dbReference>
<evidence type="ECO:0000256" key="6">
    <source>
        <dbReference type="ARBA" id="ARBA00023004"/>
    </source>
</evidence>
<dbReference type="GO" id="GO:0016705">
    <property type="term" value="F:oxidoreductase activity, acting on paired donors, with incorporation or reduction of molecular oxygen"/>
    <property type="evidence" value="ECO:0007669"/>
    <property type="project" value="InterPro"/>
</dbReference>
<evidence type="ECO:0000313" key="10">
    <source>
        <dbReference type="Proteomes" id="UP001303889"/>
    </source>
</evidence>
<dbReference type="EMBL" id="MU855378">
    <property type="protein sequence ID" value="KAK3904916.1"/>
    <property type="molecule type" value="Genomic_DNA"/>
</dbReference>
<dbReference type="InterPro" id="IPR036396">
    <property type="entry name" value="Cyt_P450_sf"/>
</dbReference>
<dbReference type="AlphaFoldDB" id="A0AAN6MR52"/>
<dbReference type="PRINTS" id="PR00463">
    <property type="entry name" value="EP450I"/>
</dbReference>
<accession>A0AAN6MR52</accession>
<dbReference type="InterPro" id="IPR001128">
    <property type="entry name" value="Cyt_P450"/>
</dbReference>
<keyword evidence="10" id="KW-1185">Reference proteome</keyword>
<evidence type="ECO:0000256" key="8">
    <source>
        <dbReference type="PIRSR" id="PIRSR602401-1"/>
    </source>
</evidence>
<dbReference type="GO" id="GO:0004497">
    <property type="term" value="F:monooxygenase activity"/>
    <property type="evidence" value="ECO:0007669"/>
    <property type="project" value="UniProtKB-KW"/>
</dbReference>
<name>A0AAN6MR52_9PEZI</name>
<evidence type="ECO:0000256" key="5">
    <source>
        <dbReference type="ARBA" id="ARBA00023002"/>
    </source>
</evidence>
<proteinExistence type="inferred from homology"/>
<dbReference type="Pfam" id="PF00067">
    <property type="entry name" value="p450"/>
    <property type="match status" value="1"/>
</dbReference>
<dbReference type="PRINTS" id="PR00385">
    <property type="entry name" value="P450"/>
</dbReference>
<evidence type="ECO:0000256" key="1">
    <source>
        <dbReference type="ARBA" id="ARBA00001971"/>
    </source>
</evidence>
<dbReference type="Gene3D" id="1.10.630.10">
    <property type="entry name" value="Cytochrome P450"/>
    <property type="match status" value="1"/>
</dbReference>
<keyword evidence="6 8" id="KW-0408">Iron</keyword>
<dbReference type="CDD" id="cd11051">
    <property type="entry name" value="CYP59-like"/>
    <property type="match status" value="1"/>
</dbReference>
<reference evidence="9" key="1">
    <citation type="journal article" date="2023" name="Mol. Phylogenet. Evol.">
        <title>Genome-scale phylogeny and comparative genomics of the fungal order Sordariales.</title>
        <authorList>
            <person name="Hensen N."/>
            <person name="Bonometti L."/>
            <person name="Westerberg I."/>
            <person name="Brannstrom I.O."/>
            <person name="Guillou S."/>
            <person name="Cros-Aarteil S."/>
            <person name="Calhoun S."/>
            <person name="Haridas S."/>
            <person name="Kuo A."/>
            <person name="Mondo S."/>
            <person name="Pangilinan J."/>
            <person name="Riley R."/>
            <person name="LaButti K."/>
            <person name="Andreopoulos B."/>
            <person name="Lipzen A."/>
            <person name="Chen C."/>
            <person name="Yan M."/>
            <person name="Daum C."/>
            <person name="Ng V."/>
            <person name="Clum A."/>
            <person name="Steindorff A."/>
            <person name="Ohm R.A."/>
            <person name="Martin F."/>
            <person name="Silar P."/>
            <person name="Natvig D.O."/>
            <person name="Lalanne C."/>
            <person name="Gautier V."/>
            <person name="Ament-Velasquez S.L."/>
            <person name="Kruys A."/>
            <person name="Hutchinson M.I."/>
            <person name="Powell A.J."/>
            <person name="Barry K."/>
            <person name="Miller A.N."/>
            <person name="Grigoriev I.V."/>
            <person name="Debuchy R."/>
            <person name="Gladieux P."/>
            <person name="Hiltunen Thoren M."/>
            <person name="Johannesson H."/>
        </authorList>
    </citation>
    <scope>NUCLEOTIDE SEQUENCE</scope>
    <source>
        <strain evidence="9">CBS 103.79</strain>
    </source>
</reference>
<dbReference type="InterPro" id="IPR002401">
    <property type="entry name" value="Cyt_P450_E_grp-I"/>
</dbReference>
<comment type="cofactor">
    <cofactor evidence="1 8">
        <name>heme</name>
        <dbReference type="ChEBI" id="CHEBI:30413"/>
    </cofactor>
</comment>
<dbReference type="GO" id="GO:0020037">
    <property type="term" value="F:heme binding"/>
    <property type="evidence" value="ECO:0007669"/>
    <property type="project" value="InterPro"/>
</dbReference>
<evidence type="ECO:0000256" key="2">
    <source>
        <dbReference type="ARBA" id="ARBA00010617"/>
    </source>
</evidence>
<evidence type="ECO:0000256" key="3">
    <source>
        <dbReference type="ARBA" id="ARBA00022617"/>
    </source>
</evidence>
<dbReference type="GO" id="GO:0005506">
    <property type="term" value="F:iron ion binding"/>
    <property type="evidence" value="ECO:0007669"/>
    <property type="project" value="InterPro"/>
</dbReference>
<protein>
    <submittedName>
        <fullName evidence="9">Cytochrome P450</fullName>
    </submittedName>
</protein>
<dbReference type="SUPFAM" id="SSF48264">
    <property type="entry name" value="Cytochrome P450"/>
    <property type="match status" value="1"/>
</dbReference>
<dbReference type="GO" id="GO:0009403">
    <property type="term" value="P:toxin biosynthetic process"/>
    <property type="evidence" value="ECO:0007669"/>
    <property type="project" value="UniProtKB-ARBA"/>
</dbReference>
<dbReference type="FunFam" id="1.10.630.10:FF:000088">
    <property type="entry name" value="Cytochrome P450 monooxygenase"/>
    <property type="match status" value="1"/>
</dbReference>
<evidence type="ECO:0000313" key="9">
    <source>
        <dbReference type="EMBL" id="KAK3904916.1"/>
    </source>
</evidence>
<dbReference type="PANTHER" id="PTHR24305:SF222">
    <property type="entry name" value="CYTOCHROME P450 MONOOXYGENASE STCS"/>
    <property type="match status" value="1"/>
</dbReference>
<organism evidence="9 10">
    <name type="scientific">Staphylotrichum tortipilum</name>
    <dbReference type="NCBI Taxonomy" id="2831512"/>
    <lineage>
        <taxon>Eukaryota</taxon>
        <taxon>Fungi</taxon>
        <taxon>Dikarya</taxon>
        <taxon>Ascomycota</taxon>
        <taxon>Pezizomycotina</taxon>
        <taxon>Sordariomycetes</taxon>
        <taxon>Sordariomycetidae</taxon>
        <taxon>Sordariales</taxon>
        <taxon>Chaetomiaceae</taxon>
        <taxon>Staphylotrichum</taxon>
    </lineage>
</organism>
<evidence type="ECO:0000256" key="7">
    <source>
        <dbReference type="ARBA" id="ARBA00023033"/>
    </source>
</evidence>
<comment type="similarity">
    <text evidence="2">Belongs to the cytochrome P450 family.</text>
</comment>
<comment type="caution">
    <text evidence="9">The sequence shown here is derived from an EMBL/GenBank/DDBJ whole genome shotgun (WGS) entry which is preliminary data.</text>
</comment>
<evidence type="ECO:0000256" key="4">
    <source>
        <dbReference type="ARBA" id="ARBA00022723"/>
    </source>
</evidence>
<reference evidence="9" key="2">
    <citation type="submission" date="2023-05" db="EMBL/GenBank/DDBJ databases">
        <authorList>
            <consortium name="Lawrence Berkeley National Laboratory"/>
            <person name="Steindorff A."/>
            <person name="Hensen N."/>
            <person name="Bonometti L."/>
            <person name="Westerberg I."/>
            <person name="Brannstrom I.O."/>
            <person name="Guillou S."/>
            <person name="Cros-Aarteil S."/>
            <person name="Calhoun S."/>
            <person name="Haridas S."/>
            <person name="Kuo A."/>
            <person name="Mondo S."/>
            <person name="Pangilinan J."/>
            <person name="Riley R."/>
            <person name="Labutti K."/>
            <person name="Andreopoulos B."/>
            <person name="Lipzen A."/>
            <person name="Chen C."/>
            <person name="Yanf M."/>
            <person name="Daum C."/>
            <person name="Ng V."/>
            <person name="Clum A."/>
            <person name="Ohm R."/>
            <person name="Martin F."/>
            <person name="Silar P."/>
            <person name="Natvig D."/>
            <person name="Lalanne C."/>
            <person name="Gautier V."/>
            <person name="Ament-Velasquez S.L."/>
            <person name="Kruys A."/>
            <person name="Hutchinson M.I."/>
            <person name="Powell A.J."/>
            <person name="Barry K."/>
            <person name="Miller A.N."/>
            <person name="Grigoriev I.V."/>
            <person name="Debuchy R."/>
            <person name="Gladieux P."/>
            <person name="Thoren M.H."/>
            <person name="Johannesson H."/>
        </authorList>
    </citation>
    <scope>NUCLEOTIDE SEQUENCE</scope>
    <source>
        <strain evidence="9">CBS 103.79</strain>
    </source>
</reference>
<keyword evidence="3 8" id="KW-0349">Heme</keyword>
<keyword evidence="4 8" id="KW-0479">Metal-binding</keyword>
<gene>
    <name evidence="9" type="ORF">C8A05DRAFT_42065</name>
</gene>
<feature type="binding site" description="axial binding residue" evidence="8">
    <location>
        <position position="475"/>
    </location>
    <ligand>
        <name>heme</name>
        <dbReference type="ChEBI" id="CHEBI:30413"/>
    </ligand>
    <ligandPart>
        <name>Fe</name>
        <dbReference type="ChEBI" id="CHEBI:18248"/>
    </ligandPart>
</feature>